<accession>A0A9W6XUL1</accession>
<evidence type="ECO:0000313" key="2">
    <source>
        <dbReference type="EMBL" id="GMF46167.1"/>
    </source>
</evidence>
<evidence type="ECO:0000256" key="1">
    <source>
        <dbReference type="SAM" id="MobiDB-lite"/>
    </source>
</evidence>
<feature type="compositionally biased region" description="Basic and acidic residues" evidence="1">
    <location>
        <begin position="207"/>
        <end position="220"/>
    </location>
</feature>
<protein>
    <submittedName>
        <fullName evidence="2">Unnamed protein product</fullName>
    </submittedName>
</protein>
<reference evidence="2" key="1">
    <citation type="submission" date="2023-04" db="EMBL/GenBank/DDBJ databases">
        <title>Phytophthora fragariaefolia NBRC 109709.</title>
        <authorList>
            <person name="Ichikawa N."/>
            <person name="Sato H."/>
            <person name="Tonouchi N."/>
        </authorList>
    </citation>
    <scope>NUCLEOTIDE SEQUENCE</scope>
    <source>
        <strain evidence="2">NBRC 109709</strain>
    </source>
</reference>
<feature type="compositionally biased region" description="Polar residues" evidence="1">
    <location>
        <begin position="164"/>
        <end position="180"/>
    </location>
</feature>
<proteinExistence type="predicted"/>
<organism evidence="2 3">
    <name type="scientific">Phytophthora fragariaefolia</name>
    <dbReference type="NCBI Taxonomy" id="1490495"/>
    <lineage>
        <taxon>Eukaryota</taxon>
        <taxon>Sar</taxon>
        <taxon>Stramenopiles</taxon>
        <taxon>Oomycota</taxon>
        <taxon>Peronosporomycetes</taxon>
        <taxon>Peronosporales</taxon>
        <taxon>Peronosporaceae</taxon>
        <taxon>Phytophthora</taxon>
    </lineage>
</organism>
<feature type="compositionally biased region" description="Basic residues" evidence="1">
    <location>
        <begin position="1"/>
        <end position="12"/>
    </location>
</feature>
<feature type="compositionally biased region" description="Acidic residues" evidence="1">
    <location>
        <begin position="194"/>
        <end position="206"/>
    </location>
</feature>
<feature type="compositionally biased region" description="Polar residues" evidence="1">
    <location>
        <begin position="36"/>
        <end position="45"/>
    </location>
</feature>
<comment type="caution">
    <text evidence="2">The sequence shown here is derived from an EMBL/GenBank/DDBJ whole genome shotgun (WGS) entry which is preliminary data.</text>
</comment>
<sequence>MPKSNSKTKKAPRAAEATPKDASPSAEESLPKKTIQRVNGTTVAESGSYAKKTLPTKAQAPATTTAPWAKSTRRTRTSKRKGFRLPDPYEEPVPSESDTDTPNPDLITGEEDSTAGSLAPRATKPSEGEPASAHTTASEPTSVEDASVPSPDVSSDAHKAEDFVNSSGPQDPKSSASATLSAWVPPERSQPPEDGPDPVDYEQSEPDQDRERGEVPDPNS</sequence>
<feature type="compositionally biased region" description="Low complexity" evidence="1">
    <location>
        <begin position="143"/>
        <end position="154"/>
    </location>
</feature>
<feature type="compositionally biased region" description="Basic residues" evidence="1">
    <location>
        <begin position="71"/>
        <end position="83"/>
    </location>
</feature>
<dbReference type="Proteomes" id="UP001165121">
    <property type="component" value="Unassembled WGS sequence"/>
</dbReference>
<name>A0A9W6XUL1_9STRA</name>
<evidence type="ECO:0000313" key="3">
    <source>
        <dbReference type="Proteomes" id="UP001165121"/>
    </source>
</evidence>
<dbReference type="EMBL" id="BSXT01001937">
    <property type="protein sequence ID" value="GMF46167.1"/>
    <property type="molecule type" value="Genomic_DNA"/>
</dbReference>
<dbReference type="AlphaFoldDB" id="A0A9W6XUL1"/>
<feature type="region of interest" description="Disordered" evidence="1">
    <location>
        <begin position="1"/>
        <end position="220"/>
    </location>
</feature>
<gene>
    <name evidence="2" type="ORF">Pfra01_001687800</name>
</gene>
<keyword evidence="3" id="KW-1185">Reference proteome</keyword>
<feature type="compositionally biased region" description="Low complexity" evidence="1">
    <location>
        <begin position="50"/>
        <end position="70"/>
    </location>
</feature>